<sequence>MAELTMQTALISAATAAVVTLLIEYLAKPRLEARKNRIVEASRQRLELGHRFLAINYNVHLLSLDLDDERLPPVEKFRTVTAEVGRMADQALWLVQVLPARHWPTVVRPMVAARYRLDRALELIEAAEQASGQPSVGEIAQYVNEAKEKLARALDMYSLSRWRFRSYLKALRAAEAQSNARIVDSAS</sequence>
<keyword evidence="1" id="KW-0812">Transmembrane</keyword>
<proteinExistence type="predicted"/>
<dbReference type="EMBL" id="JAYFSI010000001">
    <property type="protein sequence ID" value="MEA5358735.1"/>
    <property type="molecule type" value="Genomic_DNA"/>
</dbReference>
<keyword evidence="3" id="KW-1185">Reference proteome</keyword>
<evidence type="ECO:0000313" key="3">
    <source>
        <dbReference type="Proteomes" id="UP001304298"/>
    </source>
</evidence>
<evidence type="ECO:0000256" key="1">
    <source>
        <dbReference type="SAM" id="Phobius"/>
    </source>
</evidence>
<keyword evidence="1" id="KW-0472">Membrane</keyword>
<gene>
    <name evidence="2" type="ORF">VA596_04245</name>
</gene>
<protein>
    <submittedName>
        <fullName evidence="2">Uncharacterized protein</fullName>
    </submittedName>
</protein>
<comment type="caution">
    <text evidence="2">The sequence shown here is derived from an EMBL/GenBank/DDBJ whole genome shotgun (WGS) entry which is preliminary data.</text>
</comment>
<name>A0ABU5QYZ2_9PSEU</name>
<evidence type="ECO:0000313" key="2">
    <source>
        <dbReference type="EMBL" id="MEA5358735.1"/>
    </source>
</evidence>
<dbReference type="Proteomes" id="UP001304298">
    <property type="component" value="Unassembled WGS sequence"/>
</dbReference>
<dbReference type="RefSeq" id="WP_323323794.1">
    <property type="nucleotide sequence ID" value="NZ_JAYFSI010000001.1"/>
</dbReference>
<organism evidence="2 3">
    <name type="scientific">Amycolatopsis heterodermiae</name>
    <dbReference type="NCBI Taxonomy" id="3110235"/>
    <lineage>
        <taxon>Bacteria</taxon>
        <taxon>Bacillati</taxon>
        <taxon>Actinomycetota</taxon>
        <taxon>Actinomycetes</taxon>
        <taxon>Pseudonocardiales</taxon>
        <taxon>Pseudonocardiaceae</taxon>
        <taxon>Amycolatopsis</taxon>
    </lineage>
</organism>
<keyword evidence="1" id="KW-1133">Transmembrane helix</keyword>
<feature type="transmembrane region" description="Helical" evidence="1">
    <location>
        <begin position="6"/>
        <end position="27"/>
    </location>
</feature>
<accession>A0ABU5QYZ2</accession>
<reference evidence="2 3" key="1">
    <citation type="submission" date="2023-12" db="EMBL/GenBank/DDBJ databases">
        <title>Amycolatopsis sp. V23-08.</title>
        <authorList>
            <person name="Somphong A."/>
        </authorList>
    </citation>
    <scope>NUCLEOTIDE SEQUENCE [LARGE SCALE GENOMIC DNA]</scope>
    <source>
        <strain evidence="2 3">V23-08</strain>
    </source>
</reference>